<dbReference type="InterPro" id="IPR015943">
    <property type="entry name" value="WD40/YVTN_repeat-like_dom_sf"/>
</dbReference>
<dbReference type="GO" id="GO:0009846">
    <property type="term" value="P:pollen germination"/>
    <property type="evidence" value="ECO:0007669"/>
    <property type="project" value="UniProtKB-ARBA"/>
</dbReference>
<dbReference type="Gene3D" id="2.130.10.10">
    <property type="entry name" value="YVTN repeat-like/Quinoprotein amine dehydrogenase"/>
    <property type="match status" value="2"/>
</dbReference>
<evidence type="ECO:0000313" key="12">
    <source>
        <dbReference type="Proteomes" id="UP000036987"/>
    </source>
</evidence>
<dbReference type="SMART" id="SM00128">
    <property type="entry name" value="IPPc"/>
    <property type="match status" value="1"/>
</dbReference>
<dbReference type="SUPFAM" id="SSF56219">
    <property type="entry name" value="DNase I-like"/>
    <property type="match status" value="1"/>
</dbReference>
<dbReference type="FunFam" id="3.60.10.10:FF:000011">
    <property type="entry name" value="Type II inositol polyphosphate 5-phosphatase 15"/>
    <property type="match status" value="1"/>
</dbReference>
<dbReference type="GO" id="GO:0004439">
    <property type="term" value="F:phosphatidylinositol-4,5-bisphosphate 5-phosphatase activity"/>
    <property type="evidence" value="ECO:0000318"/>
    <property type="project" value="GO_Central"/>
</dbReference>
<dbReference type="STRING" id="29655.A0A0K9PS44"/>
<dbReference type="SMART" id="SM00320">
    <property type="entry name" value="WD40"/>
    <property type="match status" value="4"/>
</dbReference>
<evidence type="ECO:0000256" key="2">
    <source>
        <dbReference type="ARBA" id="ARBA00010768"/>
    </source>
</evidence>
<dbReference type="SUPFAM" id="SSF50978">
    <property type="entry name" value="WD40 repeat-like"/>
    <property type="match status" value="1"/>
</dbReference>
<keyword evidence="5" id="KW-0677">Repeat</keyword>
<dbReference type="InterPro" id="IPR036691">
    <property type="entry name" value="Endo/exonu/phosph_ase_sf"/>
</dbReference>
<keyword evidence="4" id="KW-0479">Metal-binding</keyword>
<organism evidence="11 12">
    <name type="scientific">Zostera marina</name>
    <name type="common">Eelgrass</name>
    <dbReference type="NCBI Taxonomy" id="29655"/>
    <lineage>
        <taxon>Eukaryota</taxon>
        <taxon>Viridiplantae</taxon>
        <taxon>Streptophyta</taxon>
        <taxon>Embryophyta</taxon>
        <taxon>Tracheophyta</taxon>
        <taxon>Spermatophyta</taxon>
        <taxon>Magnoliopsida</taxon>
        <taxon>Liliopsida</taxon>
        <taxon>Zosteraceae</taxon>
        <taxon>Zostera</taxon>
    </lineage>
</organism>
<protein>
    <submittedName>
        <fullName evidence="11">Type I inositol-1,4,5-trisphosphate 5-phosphatase</fullName>
    </submittedName>
</protein>
<evidence type="ECO:0000259" key="10">
    <source>
        <dbReference type="SMART" id="SM00128"/>
    </source>
</evidence>
<dbReference type="OMA" id="GIRGWHV"/>
<dbReference type="Pfam" id="PF23754">
    <property type="entry name" value="Beta-prop_IP5PC_F"/>
    <property type="match status" value="1"/>
</dbReference>
<evidence type="ECO:0000313" key="11">
    <source>
        <dbReference type="EMBL" id="KMZ71042.1"/>
    </source>
</evidence>
<keyword evidence="6" id="KW-0378">Hydrolase</keyword>
<feature type="domain" description="Inositol polyphosphate-related phosphatase" evidence="10">
    <location>
        <begin position="581"/>
        <end position="933"/>
    </location>
</feature>
<comment type="caution">
    <text evidence="11">The sequence shown here is derived from an EMBL/GenBank/DDBJ whole genome shotgun (WGS) entry which is preliminary data.</text>
</comment>
<evidence type="ECO:0000256" key="3">
    <source>
        <dbReference type="ARBA" id="ARBA00022499"/>
    </source>
</evidence>
<dbReference type="InterPro" id="IPR046985">
    <property type="entry name" value="IP5"/>
</dbReference>
<dbReference type="InterPro" id="IPR056454">
    <property type="entry name" value="Beta-prop_IP5PC_F"/>
</dbReference>
<keyword evidence="8" id="KW-0832">Ubl conjugation</keyword>
<accession>A0A0K9PS44</accession>
<comment type="cofactor">
    <cofactor evidence="1">
        <name>Mg(2+)</name>
        <dbReference type="ChEBI" id="CHEBI:18420"/>
    </cofactor>
</comment>
<dbReference type="GO" id="GO:0046856">
    <property type="term" value="P:phosphatidylinositol dephosphorylation"/>
    <property type="evidence" value="ECO:0007669"/>
    <property type="project" value="InterPro"/>
</dbReference>
<dbReference type="Pfam" id="PF23755">
    <property type="entry name" value="Ig-like_IP5PC_F"/>
    <property type="match status" value="2"/>
</dbReference>
<comment type="similarity">
    <text evidence="2">Belongs to the inositol polyphosphate 5-phosphatase family.</text>
</comment>
<reference evidence="12" key="1">
    <citation type="journal article" date="2016" name="Nature">
        <title>The genome of the seagrass Zostera marina reveals angiosperm adaptation to the sea.</title>
        <authorList>
            <person name="Olsen J.L."/>
            <person name="Rouze P."/>
            <person name="Verhelst B."/>
            <person name="Lin Y.-C."/>
            <person name="Bayer T."/>
            <person name="Collen J."/>
            <person name="Dattolo E."/>
            <person name="De Paoli E."/>
            <person name="Dittami S."/>
            <person name="Maumus F."/>
            <person name="Michel G."/>
            <person name="Kersting A."/>
            <person name="Lauritano C."/>
            <person name="Lohaus R."/>
            <person name="Toepel M."/>
            <person name="Tonon T."/>
            <person name="Vanneste K."/>
            <person name="Amirebrahimi M."/>
            <person name="Brakel J."/>
            <person name="Bostroem C."/>
            <person name="Chovatia M."/>
            <person name="Grimwood J."/>
            <person name="Jenkins J.W."/>
            <person name="Jueterbock A."/>
            <person name="Mraz A."/>
            <person name="Stam W.T."/>
            <person name="Tice H."/>
            <person name="Bornberg-Bauer E."/>
            <person name="Green P.J."/>
            <person name="Pearson G.A."/>
            <person name="Procaccini G."/>
            <person name="Duarte C.M."/>
            <person name="Schmutz J."/>
            <person name="Reusch T.B.H."/>
            <person name="Van de Peer Y."/>
        </authorList>
    </citation>
    <scope>NUCLEOTIDE SEQUENCE [LARGE SCALE GENOMIC DNA]</scope>
    <source>
        <strain evidence="12">cv. Finnish</strain>
    </source>
</reference>
<evidence type="ECO:0000256" key="5">
    <source>
        <dbReference type="ARBA" id="ARBA00022737"/>
    </source>
</evidence>
<name>A0A0K9PS44_ZOSMR</name>
<gene>
    <name evidence="11" type="ORF">ZOSMA_189G00030</name>
</gene>
<evidence type="ECO:0000256" key="7">
    <source>
        <dbReference type="ARBA" id="ARBA00022842"/>
    </source>
</evidence>
<evidence type="ECO:0000256" key="6">
    <source>
        <dbReference type="ARBA" id="ARBA00022801"/>
    </source>
</evidence>
<dbReference type="Gene3D" id="3.60.10.10">
    <property type="entry name" value="Endonuclease/exonuclease/phosphatase"/>
    <property type="match status" value="1"/>
</dbReference>
<dbReference type="InterPro" id="IPR036322">
    <property type="entry name" value="WD40_repeat_dom_sf"/>
</dbReference>
<dbReference type="PANTHER" id="PTHR11200:SF300">
    <property type="entry name" value="TYPE II INOSITOL 1,4,5-TRISPHOSPHATE 5-PHOSPHATASE"/>
    <property type="match status" value="1"/>
</dbReference>
<feature type="compositionally biased region" description="Polar residues" evidence="9">
    <location>
        <begin position="84"/>
        <end position="97"/>
    </location>
</feature>
<feature type="region of interest" description="Disordered" evidence="9">
    <location>
        <begin position="67"/>
        <end position="97"/>
    </location>
</feature>
<dbReference type="AlphaFoldDB" id="A0A0K9PS44"/>
<dbReference type="GO" id="GO:0046872">
    <property type="term" value="F:metal ion binding"/>
    <property type="evidence" value="ECO:0007669"/>
    <property type="project" value="UniProtKB-KW"/>
</dbReference>
<evidence type="ECO:0000256" key="8">
    <source>
        <dbReference type="ARBA" id="ARBA00022843"/>
    </source>
</evidence>
<dbReference type="InterPro" id="IPR001680">
    <property type="entry name" value="WD40_rpt"/>
</dbReference>
<dbReference type="PANTHER" id="PTHR11200">
    <property type="entry name" value="INOSITOL 5-PHOSPHATASE"/>
    <property type="match status" value="1"/>
</dbReference>
<keyword evidence="3" id="KW-1017">Isopeptide bond</keyword>
<dbReference type="CDD" id="cd09074">
    <property type="entry name" value="INPP5c"/>
    <property type="match status" value="1"/>
</dbReference>
<dbReference type="EMBL" id="LFYR01000691">
    <property type="protein sequence ID" value="KMZ71042.1"/>
    <property type="molecule type" value="Genomic_DNA"/>
</dbReference>
<evidence type="ECO:0000256" key="1">
    <source>
        <dbReference type="ARBA" id="ARBA00001946"/>
    </source>
</evidence>
<dbReference type="Proteomes" id="UP000036987">
    <property type="component" value="Unassembled WGS sequence"/>
</dbReference>
<feature type="compositionally biased region" description="Low complexity" evidence="9">
    <location>
        <begin position="69"/>
        <end position="82"/>
    </location>
</feature>
<dbReference type="InterPro" id="IPR000300">
    <property type="entry name" value="IPPc"/>
</dbReference>
<proteinExistence type="inferred from homology"/>
<keyword evidence="12" id="KW-1185">Reference proteome</keyword>
<keyword evidence="7" id="KW-0460">Magnesium</keyword>
<dbReference type="InterPro" id="IPR056455">
    <property type="entry name" value="Ig-like_IP5PC_F"/>
</dbReference>
<dbReference type="OrthoDB" id="1925875at2759"/>
<evidence type="ECO:0000256" key="9">
    <source>
        <dbReference type="SAM" id="MobiDB-lite"/>
    </source>
</evidence>
<dbReference type="Pfam" id="PF22669">
    <property type="entry name" value="Exo_endo_phos2"/>
    <property type="match status" value="1"/>
</dbReference>
<evidence type="ECO:0000256" key="4">
    <source>
        <dbReference type="ARBA" id="ARBA00022723"/>
    </source>
</evidence>
<sequence>MADFDADDDDAIVRRMGSMSVHNQNEYNFSNQCQPSFFNHSNNSSLIDEDPWIDSFSTTSHVTDYDVGSSSPSITYSSNPYPDLNQQQQYSSGSTTPASLNLFPNEDVSFITEKSLSEFKGSGGGQGIFKLPLRAPVHPGRPPSFDLRPHPLRELQAGSFFRTLISTPTQLWAGLESGVRSWNLSEVFAQSQGGIGKDSKAPLHEKNTAPYKESIVTSPTLCFAVDTANNLVWSGHKDGRIRFWNVDHSSSFSDDDCNATSPNFFKENLCWTAHRAHPVLSMAFTSYGDLWSGSEGGIIRIWPWEIMEKSLSEEKKHMGHSLRVERSYVDLKNRYTFGGVCSLPSSDIKFMLSDHSRSKVWSGGSLSFVLWNSRTRELLKFFNIDGQVDFSYGYESYTEDDMKGKFVPVPAKKEKSQTSTSFFQRSRNALIGAAGAVRRVATKGTFGDDNHKSEAITISMDGMIWTGSANGVLVQWDGDGNRMRELPLSPYSIRCLCSFGSRIWVGSVDGSIRVLDLEGNTLGGWFAHSCPVINIAVGGGYIFTLANHGGIRGWSLTSPGPLDCTLKLELTNKEILYTHLKKIKILAGTWNVGQERASNESLISWIGDSASKANIIVVGLQEVEMGAGFLAMAVAKETVGLEGSANGQWWLDTIGKTLDQGTTFYLVGSRQLAGLLISIWAKENIRNHIGDVDVGAVPCGFGNVIGNKGSVGLKMRLYDKIFCFVNCHFAAHMDAVDRRNADFDHVYRTMCFSRPSSAQYSYGAGSSSAVQLLRSPNVTGLQSDEGKPELSEADMVIFLGDLNYRLKGISYDESLDFISKNCFDWLRQKDQLRAEMKAGKAFQGMREGIIRFPPTYKFEKHQYSGYDTSEKKRIPAWCDRIVYRDNRCRSGEECSLSCPVTASILEYDACMKVIDSDHKPVRCLLNVNIACFDELIKRQEFGMLMASKKISGLVENISIVPETGVSTNKLSLQNDEKKTVSIVNRCVKGDIWFEIICEGSGFPRWLEVNPAFGIIKSSMTAFVSLCHMESQIKEDFAGNNRHGENKWEKEVMLMINISRGLYWEKRRHQIRVSHSFSKVGEDIYTLNNVPDFIHF</sequence>